<evidence type="ECO:0000313" key="1">
    <source>
        <dbReference type="EMBL" id="CAD8405324.1"/>
    </source>
</evidence>
<protein>
    <submittedName>
        <fullName evidence="1">Uncharacterized protein</fullName>
    </submittedName>
</protein>
<name>A0A7S0GAL9_9STRA</name>
<dbReference type="EMBL" id="HBEL01003057">
    <property type="protein sequence ID" value="CAD8405324.1"/>
    <property type="molecule type" value="Transcribed_RNA"/>
</dbReference>
<accession>A0A7S0GAL9</accession>
<dbReference type="AlphaFoldDB" id="A0A7S0GAL9"/>
<proteinExistence type="predicted"/>
<gene>
    <name evidence="1" type="ORF">PINE0816_LOCUS1433</name>
</gene>
<sequence length="107" mass="11670">MNCYFLSFRSLKSRGVRSCTRSTSAEATHVSRPWCMAPPGGASQLVELLSGEGGAGEDQNVDSAVEISFVVDVKKTEPIYQTPPAGIQEQQGRRGLTGRRIVHLQYD</sequence>
<reference evidence="1" key="1">
    <citation type="submission" date="2021-01" db="EMBL/GenBank/DDBJ databases">
        <authorList>
            <person name="Corre E."/>
            <person name="Pelletier E."/>
            <person name="Niang G."/>
            <person name="Scheremetjew M."/>
            <person name="Finn R."/>
            <person name="Kale V."/>
            <person name="Holt S."/>
            <person name="Cochrane G."/>
            <person name="Meng A."/>
            <person name="Brown T."/>
            <person name="Cohen L."/>
        </authorList>
    </citation>
    <scope>NUCLEOTIDE SEQUENCE</scope>
    <source>
        <strain evidence="1">CCAP1064/1</strain>
    </source>
</reference>
<organism evidence="1">
    <name type="scientific">Proboscia inermis</name>
    <dbReference type="NCBI Taxonomy" id="420281"/>
    <lineage>
        <taxon>Eukaryota</taxon>
        <taxon>Sar</taxon>
        <taxon>Stramenopiles</taxon>
        <taxon>Ochrophyta</taxon>
        <taxon>Bacillariophyta</taxon>
        <taxon>Coscinodiscophyceae</taxon>
        <taxon>Rhizosoleniophycidae</taxon>
        <taxon>Rhizosoleniales</taxon>
        <taxon>Rhizosoleniaceae</taxon>
        <taxon>Proboscia</taxon>
    </lineage>
</organism>